<protein>
    <submittedName>
        <fullName evidence="3">DUF305 domain-containing protein</fullName>
    </submittedName>
</protein>
<evidence type="ECO:0000313" key="4">
    <source>
        <dbReference type="Proteomes" id="UP000217144"/>
    </source>
</evidence>
<accession>A0AAD0E4E8</accession>
<evidence type="ECO:0000313" key="3">
    <source>
        <dbReference type="EMBL" id="ASY10400.1"/>
    </source>
</evidence>
<dbReference type="PANTHER" id="PTHR36933:SF1">
    <property type="entry name" value="SLL0788 PROTEIN"/>
    <property type="match status" value="1"/>
</dbReference>
<keyword evidence="1" id="KW-0732">Signal</keyword>
<dbReference type="KEGG" id="plan:A1s21148_02410"/>
<dbReference type="Proteomes" id="UP000217144">
    <property type="component" value="Chromosome"/>
</dbReference>
<reference evidence="3 4" key="1">
    <citation type="submission" date="2016-07" db="EMBL/GenBank/DDBJ databases">
        <title>High microdiversification within the ubiquitous acI lineage of Actinobacteria.</title>
        <authorList>
            <person name="Neuenschwander S.M."/>
            <person name="Salcher M."/>
            <person name="Ghai R."/>
            <person name="Pernthaler J."/>
        </authorList>
    </citation>
    <scope>NUCLEOTIDE SEQUENCE [LARGE SCALE GENOMIC DNA]</scope>
    <source>
        <strain evidence="3">MMS-21-148</strain>
    </source>
</reference>
<evidence type="ECO:0000259" key="2">
    <source>
        <dbReference type="Pfam" id="PF03713"/>
    </source>
</evidence>
<feature type="signal peptide" evidence="1">
    <location>
        <begin position="1"/>
        <end position="23"/>
    </location>
</feature>
<dbReference type="Gene3D" id="1.20.1260.10">
    <property type="match status" value="1"/>
</dbReference>
<dbReference type="InterPro" id="IPR012347">
    <property type="entry name" value="Ferritin-like"/>
</dbReference>
<keyword evidence="4" id="KW-1185">Reference proteome</keyword>
<evidence type="ECO:0000256" key="1">
    <source>
        <dbReference type="SAM" id="SignalP"/>
    </source>
</evidence>
<dbReference type="Pfam" id="PF03713">
    <property type="entry name" value="DUF305"/>
    <property type="match status" value="1"/>
</dbReference>
<dbReference type="EMBL" id="CP016769">
    <property type="protein sequence ID" value="ASY10400.1"/>
    <property type="molecule type" value="Genomic_DNA"/>
</dbReference>
<feature type="domain" description="DUF305" evidence="2">
    <location>
        <begin position="37"/>
        <end position="176"/>
    </location>
</feature>
<dbReference type="AlphaFoldDB" id="A0AAD0E4E8"/>
<dbReference type="RefSeq" id="WP_095670887.1">
    <property type="nucleotide sequence ID" value="NZ_CP016769.1"/>
</dbReference>
<organism evidence="3 4">
    <name type="scientific">Candidatus Planktophila lacus</name>
    <dbReference type="NCBI Taxonomy" id="1884913"/>
    <lineage>
        <taxon>Bacteria</taxon>
        <taxon>Bacillati</taxon>
        <taxon>Actinomycetota</taxon>
        <taxon>Actinomycetes</taxon>
        <taxon>Candidatus Nanopelagicales</taxon>
        <taxon>Candidatus Nanopelagicaceae</taxon>
        <taxon>Candidatus Planktophila</taxon>
    </lineage>
</organism>
<sequence length="180" mass="19567">MLKKVVVAFLFTISLLPANPAVASSHAKSLSNLSGTDIMFAQMMIPHHQQAVDMSKFALKNSSNKAIRSLATAIVSSQGKEIAQMKFWLSATKSSATMGHHMDMNGMISDKQMKALGGLKGAKFDKAFITAMIEHHQGALEMVVMLETSKNSEAKKLAKDILRVQKSEIATMKKLLATFA</sequence>
<dbReference type="InterPro" id="IPR005183">
    <property type="entry name" value="DUF305_CopM-like"/>
</dbReference>
<gene>
    <name evidence="3" type="ORF">A1s21148_02410</name>
</gene>
<feature type="chain" id="PRO_5042110971" evidence="1">
    <location>
        <begin position="24"/>
        <end position="180"/>
    </location>
</feature>
<proteinExistence type="predicted"/>
<name>A0AAD0E4E8_9ACTN</name>
<dbReference type="PANTHER" id="PTHR36933">
    <property type="entry name" value="SLL0788 PROTEIN"/>
    <property type="match status" value="1"/>
</dbReference>